<dbReference type="RefSeq" id="XP_027062054.1">
    <property type="nucleotide sequence ID" value="XM_027206253.2"/>
</dbReference>
<dbReference type="Pfam" id="PF00847">
    <property type="entry name" value="AP2"/>
    <property type="match status" value="1"/>
</dbReference>
<keyword evidence="9" id="KW-1185">Reference proteome</keyword>
<keyword evidence="3" id="KW-0238">DNA-binding</keyword>
<evidence type="ECO:0000313" key="10">
    <source>
        <dbReference type="RefSeq" id="XP_027062054.1"/>
    </source>
</evidence>
<dbReference type="Gene3D" id="3.30.730.10">
    <property type="entry name" value="AP2/ERF domain"/>
    <property type="match status" value="1"/>
</dbReference>
<reference evidence="9" key="1">
    <citation type="journal article" date="2025" name="Foods">
        <title>Unveiling the Microbial Signatures of Arabica Coffee Cherries: Insights into Ripeness Specific Diversity, Functional Traits, and Implications for Quality and Safety.</title>
        <authorList>
            <consortium name="RefSeq"/>
            <person name="Tenea G.N."/>
            <person name="Cifuentes V."/>
            <person name="Reyes P."/>
            <person name="Cevallos-Vallejos M."/>
        </authorList>
    </citation>
    <scope>NUCLEOTIDE SEQUENCE [LARGE SCALE GENOMIC DNA]</scope>
</reference>
<evidence type="ECO:0000256" key="2">
    <source>
        <dbReference type="ARBA" id="ARBA00023015"/>
    </source>
</evidence>
<dbReference type="InterPro" id="IPR001471">
    <property type="entry name" value="AP2/ERF_dom"/>
</dbReference>
<dbReference type="GO" id="GO:0003677">
    <property type="term" value="F:DNA binding"/>
    <property type="evidence" value="ECO:0007669"/>
    <property type="project" value="UniProtKB-KW"/>
</dbReference>
<evidence type="ECO:0000313" key="9">
    <source>
        <dbReference type="Proteomes" id="UP001652660"/>
    </source>
</evidence>
<dbReference type="SUPFAM" id="SSF54171">
    <property type="entry name" value="DNA-binding domain"/>
    <property type="match status" value="1"/>
</dbReference>
<keyword evidence="5" id="KW-0539">Nucleus</keyword>
<dbReference type="SMART" id="SM00380">
    <property type="entry name" value="AP2"/>
    <property type="match status" value="1"/>
</dbReference>
<feature type="domain" description="AP2/ERF" evidence="8">
    <location>
        <begin position="24"/>
        <end position="81"/>
    </location>
</feature>
<dbReference type="CDD" id="cd00018">
    <property type="entry name" value="AP2"/>
    <property type="match status" value="1"/>
</dbReference>
<dbReference type="InterPro" id="IPR016177">
    <property type="entry name" value="DNA-bd_dom_sf"/>
</dbReference>
<organism evidence="9 10">
    <name type="scientific">Coffea arabica</name>
    <name type="common">Arabian coffee</name>
    <dbReference type="NCBI Taxonomy" id="13443"/>
    <lineage>
        <taxon>Eukaryota</taxon>
        <taxon>Viridiplantae</taxon>
        <taxon>Streptophyta</taxon>
        <taxon>Embryophyta</taxon>
        <taxon>Tracheophyta</taxon>
        <taxon>Spermatophyta</taxon>
        <taxon>Magnoliopsida</taxon>
        <taxon>eudicotyledons</taxon>
        <taxon>Gunneridae</taxon>
        <taxon>Pentapetalae</taxon>
        <taxon>asterids</taxon>
        <taxon>lamiids</taxon>
        <taxon>Gentianales</taxon>
        <taxon>Rubiaceae</taxon>
        <taxon>Ixoroideae</taxon>
        <taxon>Gardenieae complex</taxon>
        <taxon>Bertiereae - Coffeeae clade</taxon>
        <taxon>Coffeeae</taxon>
        <taxon>Coffea</taxon>
    </lineage>
</organism>
<evidence type="ECO:0000256" key="5">
    <source>
        <dbReference type="ARBA" id="ARBA00023242"/>
    </source>
</evidence>
<feature type="compositionally biased region" description="Low complexity" evidence="7">
    <location>
        <begin position="120"/>
        <end position="155"/>
    </location>
</feature>
<dbReference type="GO" id="GO:0003700">
    <property type="term" value="F:DNA-binding transcription factor activity"/>
    <property type="evidence" value="ECO:0007669"/>
    <property type="project" value="InterPro"/>
</dbReference>
<evidence type="ECO:0000256" key="7">
    <source>
        <dbReference type="SAM" id="MobiDB-lite"/>
    </source>
</evidence>
<evidence type="ECO:0000259" key="8">
    <source>
        <dbReference type="PROSITE" id="PS51032"/>
    </source>
</evidence>
<evidence type="ECO:0000256" key="4">
    <source>
        <dbReference type="ARBA" id="ARBA00023163"/>
    </source>
</evidence>
<keyword evidence="4" id="KW-0804">Transcription</keyword>
<keyword evidence="2" id="KW-0805">Transcription regulation</keyword>
<dbReference type="Proteomes" id="UP001652660">
    <property type="component" value="Chromosome 1e"/>
</dbReference>
<dbReference type="InterPro" id="IPR050913">
    <property type="entry name" value="AP2/ERF_ERF"/>
</dbReference>
<dbReference type="GeneID" id="113688436"/>
<comment type="similarity">
    <text evidence="6">Belongs to the AP2/ERF transcription factor family. ERF subfamily.</text>
</comment>
<protein>
    <submittedName>
        <fullName evidence="10">Ethylene-responsive transcription factor ERN1</fullName>
    </submittedName>
</protein>
<dbReference type="PRINTS" id="PR00367">
    <property type="entry name" value="ETHRSPELEMNT"/>
</dbReference>
<dbReference type="PROSITE" id="PS51032">
    <property type="entry name" value="AP2_ERF"/>
    <property type="match status" value="1"/>
</dbReference>
<dbReference type="AlphaFoldDB" id="A0A6P6S8B4"/>
<name>A0A6P6S8B4_COFAR</name>
<sequence>MELQFQKQSTYMVDRNRGSSSKRKFVGVRQRPSGKWVAEIKNTTQKIRMWLGTFDTAEEAAQAYDEAACLLRGSNTRTNFMNHVPCNPALSLKIRNLLNQKKGRLNKIASLASTASNKTATESSSRTISRTSSSSSTSQSSASGSSFSSSSSNNNDNSAAVLTTIQAQTKLFDDAYKPDLSYFMAAGGYQPASSSDQFDYTTGRDGSLISTFASDFDRILLGQQDAGFELPKKDTSEMMSDHQTQYHHQIPDFEHMKVQRQISASLYAMNGVSEYWENVHDCNDSFWDLPMLYQMFCPS</sequence>
<dbReference type="PANTHER" id="PTHR31194:SF90">
    <property type="entry name" value="ETHYLENE-RESPONSIVE TRANSCRIPTION FACTOR RAP2-11"/>
    <property type="match status" value="1"/>
</dbReference>
<accession>A0A6P6S8B4</accession>
<evidence type="ECO:0000256" key="6">
    <source>
        <dbReference type="ARBA" id="ARBA00024343"/>
    </source>
</evidence>
<comment type="subcellular location">
    <subcellularLocation>
        <location evidence="1">Nucleus</location>
    </subcellularLocation>
</comment>
<gene>
    <name evidence="10" type="primary">LOC113688436</name>
</gene>
<dbReference type="InterPro" id="IPR036955">
    <property type="entry name" value="AP2/ERF_dom_sf"/>
</dbReference>
<dbReference type="PANTHER" id="PTHR31194">
    <property type="entry name" value="SHN SHINE , DNA BINDING / TRANSCRIPTION FACTOR"/>
    <property type="match status" value="1"/>
</dbReference>
<evidence type="ECO:0000256" key="3">
    <source>
        <dbReference type="ARBA" id="ARBA00023125"/>
    </source>
</evidence>
<feature type="region of interest" description="Disordered" evidence="7">
    <location>
        <begin position="114"/>
        <end position="155"/>
    </location>
</feature>
<dbReference type="OrthoDB" id="773121at2759"/>
<dbReference type="FunFam" id="3.30.730.10:FF:000005">
    <property type="entry name" value="ethylene-responsive transcription factor RAP2-11"/>
    <property type="match status" value="1"/>
</dbReference>
<dbReference type="GO" id="GO:0005634">
    <property type="term" value="C:nucleus"/>
    <property type="evidence" value="ECO:0007669"/>
    <property type="project" value="UniProtKB-SubCell"/>
</dbReference>
<reference evidence="10" key="2">
    <citation type="submission" date="2025-08" db="UniProtKB">
        <authorList>
            <consortium name="RefSeq"/>
        </authorList>
    </citation>
    <scope>IDENTIFICATION</scope>
    <source>
        <tissue evidence="10">Leaves</tissue>
    </source>
</reference>
<evidence type="ECO:0000256" key="1">
    <source>
        <dbReference type="ARBA" id="ARBA00004123"/>
    </source>
</evidence>
<proteinExistence type="inferred from homology"/>